<reference evidence="7 8" key="1">
    <citation type="submission" date="2016-10" db="EMBL/GenBank/DDBJ databases">
        <authorList>
            <person name="de Groot N.N."/>
        </authorList>
    </citation>
    <scope>NUCLEOTIDE SEQUENCE [LARGE SCALE GENOMIC DNA]</scope>
    <source>
        <strain evidence="7 8">DSM 11978</strain>
    </source>
</reference>
<dbReference type="HAMAP" id="MF_00025">
    <property type="entry name" value="RNApol_Rpo5_RPB5"/>
    <property type="match status" value="1"/>
</dbReference>
<dbReference type="RefSeq" id="WP_255360569.1">
    <property type="nucleotide sequence ID" value="NZ_FOAK01000011.1"/>
</dbReference>
<dbReference type="Pfam" id="PF01191">
    <property type="entry name" value="RNA_pol_Rpb5_C"/>
    <property type="match status" value="1"/>
</dbReference>
<keyword evidence="1 5" id="KW-0240">DNA-directed RNA polymerase</keyword>
<comment type="function">
    <text evidence="5">DNA-dependent RNA polymerase (RNAP) catalyzes the transcription of DNA into RNA using the four ribonucleoside triphosphates as substrates.</text>
</comment>
<gene>
    <name evidence="5" type="primary">rpo5</name>
    <name evidence="5" type="synonym">rpoH</name>
    <name evidence="7" type="ORF">SAMN05216439_0113</name>
</gene>
<keyword evidence="2 5" id="KW-0548">Nucleotidyltransferase</keyword>
<comment type="similarity">
    <text evidence="4 5">Belongs to the archaeal Rpo5/eukaryotic RPB5 RNA polymerase subunit family.</text>
</comment>
<evidence type="ECO:0000256" key="5">
    <source>
        <dbReference type="HAMAP-Rule" id="MF_00025"/>
    </source>
</evidence>
<protein>
    <recommendedName>
        <fullName evidence="5">DNA-directed RNA polymerase subunit Rpo5</fullName>
        <ecNumber evidence="5">2.7.7.6</ecNumber>
    </recommendedName>
    <alternativeName>
        <fullName evidence="5">DNA-directed RNA polymerase subunit H</fullName>
    </alternativeName>
</protein>
<dbReference type="InterPro" id="IPR014381">
    <property type="entry name" value="Arch_Rpo5/euc_Rpb5"/>
</dbReference>
<dbReference type="Proteomes" id="UP000199506">
    <property type="component" value="Unassembled WGS sequence"/>
</dbReference>
<dbReference type="Gene3D" id="3.90.940.20">
    <property type="entry name" value="RPB5-like RNA polymerase subunit"/>
    <property type="match status" value="1"/>
</dbReference>
<dbReference type="InterPro" id="IPR020608">
    <property type="entry name" value="RNA_pol_subH/Rpb5_CS"/>
</dbReference>
<dbReference type="InterPro" id="IPR035913">
    <property type="entry name" value="RPB5-like_sf"/>
</dbReference>
<evidence type="ECO:0000256" key="3">
    <source>
        <dbReference type="ARBA" id="ARBA00023163"/>
    </source>
</evidence>
<dbReference type="PROSITE" id="PS01110">
    <property type="entry name" value="RNA_POL_H_23KD"/>
    <property type="match status" value="1"/>
</dbReference>
<dbReference type="SUPFAM" id="SSF55287">
    <property type="entry name" value="RPB5-like RNA polymerase subunit"/>
    <property type="match status" value="1"/>
</dbReference>
<dbReference type="GO" id="GO:0003677">
    <property type="term" value="F:DNA binding"/>
    <property type="evidence" value="ECO:0007669"/>
    <property type="project" value="InterPro"/>
</dbReference>
<evidence type="ECO:0000313" key="8">
    <source>
        <dbReference type="Proteomes" id="UP000199506"/>
    </source>
</evidence>
<dbReference type="GO" id="GO:0000428">
    <property type="term" value="C:DNA-directed RNA polymerase complex"/>
    <property type="evidence" value="ECO:0007669"/>
    <property type="project" value="UniProtKB-KW"/>
</dbReference>
<dbReference type="EMBL" id="FOAK01000011">
    <property type="protein sequence ID" value="SEL17572.1"/>
    <property type="molecule type" value="Genomic_DNA"/>
</dbReference>
<evidence type="ECO:0000313" key="7">
    <source>
        <dbReference type="EMBL" id="SEL17572.1"/>
    </source>
</evidence>
<dbReference type="GO" id="GO:0003899">
    <property type="term" value="F:DNA-directed RNA polymerase activity"/>
    <property type="evidence" value="ECO:0007669"/>
    <property type="project" value="UniProtKB-UniRule"/>
</dbReference>
<accession>A0A1H7N1X5</accession>
<dbReference type="InterPro" id="IPR000783">
    <property type="entry name" value="RNA_pol_subH/Rpb5_C"/>
</dbReference>
<dbReference type="GO" id="GO:0005737">
    <property type="term" value="C:cytoplasm"/>
    <property type="evidence" value="ECO:0007669"/>
    <property type="project" value="UniProtKB-SubCell"/>
</dbReference>
<sequence>MKSEFDIQKHMLVPKHEIMTDEEISNEFSNLDYSFKNLPKIKVDDPVAESIGAKPGDVLRITRESQTAGVFVTYRIVEE</sequence>
<proteinExistence type="inferred from homology"/>
<organism evidence="7 8">
    <name type="scientific">Methanobrevibacter gottschalkii</name>
    <dbReference type="NCBI Taxonomy" id="190974"/>
    <lineage>
        <taxon>Archaea</taxon>
        <taxon>Methanobacteriati</taxon>
        <taxon>Methanobacteriota</taxon>
        <taxon>Methanomada group</taxon>
        <taxon>Methanobacteria</taxon>
        <taxon>Methanobacteriales</taxon>
        <taxon>Methanobacteriaceae</taxon>
        <taxon>Methanobrevibacter</taxon>
    </lineage>
</organism>
<dbReference type="STRING" id="190974.SAMN05216439_0113"/>
<keyword evidence="3 5" id="KW-0804">Transcription</keyword>
<evidence type="ECO:0000256" key="4">
    <source>
        <dbReference type="ARBA" id="ARBA00025765"/>
    </source>
</evidence>
<keyword evidence="5" id="KW-0963">Cytoplasm</keyword>
<keyword evidence="5" id="KW-0808">Transferase</keyword>
<evidence type="ECO:0000256" key="1">
    <source>
        <dbReference type="ARBA" id="ARBA00022478"/>
    </source>
</evidence>
<dbReference type="GO" id="GO:0006362">
    <property type="term" value="P:transcription elongation by RNA polymerase I"/>
    <property type="evidence" value="ECO:0007669"/>
    <property type="project" value="TreeGrafter"/>
</dbReference>
<name>A0A1H7N1X5_9EURY</name>
<comment type="catalytic activity">
    <reaction evidence="5">
        <text>RNA(n) + a ribonucleoside 5'-triphosphate = RNA(n+1) + diphosphate</text>
        <dbReference type="Rhea" id="RHEA:21248"/>
        <dbReference type="Rhea" id="RHEA-COMP:14527"/>
        <dbReference type="Rhea" id="RHEA-COMP:17342"/>
        <dbReference type="ChEBI" id="CHEBI:33019"/>
        <dbReference type="ChEBI" id="CHEBI:61557"/>
        <dbReference type="ChEBI" id="CHEBI:140395"/>
        <dbReference type="EC" id="2.7.7.6"/>
    </reaction>
</comment>
<dbReference type="GO" id="GO:0042797">
    <property type="term" value="P:tRNA transcription by RNA polymerase III"/>
    <property type="evidence" value="ECO:0007669"/>
    <property type="project" value="TreeGrafter"/>
</dbReference>
<dbReference type="PANTHER" id="PTHR10535">
    <property type="entry name" value="DNA-DIRECTED RNA POLYMERASES I, II, AND III SUBUNIT RPABC1"/>
    <property type="match status" value="1"/>
</dbReference>
<comment type="subunit">
    <text evidence="5">Part of the RNA polymerase complex.</text>
</comment>
<evidence type="ECO:0000256" key="2">
    <source>
        <dbReference type="ARBA" id="ARBA00022695"/>
    </source>
</evidence>
<comment type="subcellular location">
    <subcellularLocation>
        <location evidence="5">Cytoplasm</location>
    </subcellularLocation>
</comment>
<feature type="domain" description="RNA polymerase subunit H/Rpb5 C-terminal" evidence="6">
    <location>
        <begin position="5"/>
        <end position="77"/>
    </location>
</feature>
<dbReference type="EC" id="2.7.7.6" evidence="5"/>
<dbReference type="AlphaFoldDB" id="A0A1H7N1X5"/>
<dbReference type="PANTHER" id="PTHR10535:SF0">
    <property type="entry name" value="DNA-DIRECTED RNA POLYMERASES I, II, AND III SUBUNIT RPABC1"/>
    <property type="match status" value="1"/>
</dbReference>
<dbReference type="GO" id="GO:0006366">
    <property type="term" value="P:transcription by RNA polymerase II"/>
    <property type="evidence" value="ECO:0007669"/>
    <property type="project" value="TreeGrafter"/>
</dbReference>
<dbReference type="NCBIfam" id="NF007129">
    <property type="entry name" value="PRK09570.1"/>
    <property type="match status" value="1"/>
</dbReference>
<evidence type="ECO:0000259" key="6">
    <source>
        <dbReference type="Pfam" id="PF01191"/>
    </source>
</evidence>